<keyword evidence="3" id="KW-1133">Transmembrane helix</keyword>
<dbReference type="Pfam" id="PF13639">
    <property type="entry name" value="zf-RING_2"/>
    <property type="match status" value="1"/>
</dbReference>
<gene>
    <name evidence="5" type="ORF">Cvel_17470</name>
</gene>
<evidence type="ECO:0000259" key="4">
    <source>
        <dbReference type="PROSITE" id="PS50089"/>
    </source>
</evidence>
<dbReference type="SUPFAM" id="SSF57850">
    <property type="entry name" value="RING/U-box"/>
    <property type="match status" value="1"/>
</dbReference>
<evidence type="ECO:0000256" key="3">
    <source>
        <dbReference type="SAM" id="Phobius"/>
    </source>
</evidence>
<organism evidence="5">
    <name type="scientific">Chromera velia CCMP2878</name>
    <dbReference type="NCBI Taxonomy" id="1169474"/>
    <lineage>
        <taxon>Eukaryota</taxon>
        <taxon>Sar</taxon>
        <taxon>Alveolata</taxon>
        <taxon>Colpodellida</taxon>
        <taxon>Chromeraceae</taxon>
        <taxon>Chromera</taxon>
    </lineage>
</organism>
<dbReference type="Gene3D" id="3.10.310.50">
    <property type="match status" value="1"/>
</dbReference>
<dbReference type="GO" id="GO:0008270">
    <property type="term" value="F:zinc ion binding"/>
    <property type="evidence" value="ECO:0007669"/>
    <property type="project" value="UniProtKB-KW"/>
</dbReference>
<dbReference type="SMART" id="SM00184">
    <property type="entry name" value="RING"/>
    <property type="match status" value="1"/>
</dbReference>
<feature type="compositionally biased region" description="Acidic residues" evidence="2">
    <location>
        <begin position="716"/>
        <end position="725"/>
    </location>
</feature>
<feature type="compositionally biased region" description="Acidic residues" evidence="2">
    <location>
        <begin position="654"/>
        <end position="692"/>
    </location>
</feature>
<keyword evidence="1" id="KW-0862">Zinc</keyword>
<dbReference type="EMBL" id="CDMZ01000436">
    <property type="protein sequence ID" value="CEM14217.1"/>
    <property type="molecule type" value="Genomic_DNA"/>
</dbReference>
<keyword evidence="1" id="KW-0479">Metal-binding</keyword>
<dbReference type="GO" id="GO:0016020">
    <property type="term" value="C:membrane"/>
    <property type="evidence" value="ECO:0007669"/>
    <property type="project" value="TreeGrafter"/>
</dbReference>
<dbReference type="PANTHER" id="PTHR33748">
    <property type="entry name" value="PROTEIN CBG04600"/>
    <property type="match status" value="1"/>
</dbReference>
<dbReference type="PANTHER" id="PTHR33748:SF5">
    <property type="entry name" value="GROUND-LIKE DOMAIN-CONTAINING PROTEIN"/>
    <property type="match status" value="1"/>
</dbReference>
<keyword evidence="1" id="KW-0863">Zinc-finger</keyword>
<keyword evidence="3" id="KW-0812">Transmembrane</keyword>
<sequence length="905" mass="96876">MDRIEAVILDVMKGTQYKAKCDDGSEKPFVIGYAILDRILYGSSDDEVESFASRLSDHWGLGHVGCYNPILVFMSRGNRVLTIRTGRQARRFVPDSVSKMIVRDAIDSLKQGNQNYALELVALRLREQLNGTAPYRWALLWQYGWPWLLGFGVVLLIGFCCCTEQLCKGIACCSAGCCYGLLLVLTAPLWVCAFCLDGCTSCFRRCCRCCRRRRPRTGGNTTGNTPEESEGREPAEMQTPGQDHAFRNNQTERGREEVLVMSRVYAALQKQAAADLGMEFAASAPPLPESQTLAAPPQSSAERLEKGEGVSTTPSAPPLPEGFCSICLDSLPFPTTPAPAAPPSLSVHPGVRVTPSVATLACGHAFHQDCIVEWGDQQARGGETSCPFCRASFDLTEASVSVQPSASGTGTEVGSSSREEPLLRGVEQQQQNQTLPPPATNAEADHRYRSRVEFYMRQLKQRFPSLNESAARHQLLRPVQRRDGPLRRRHVRDRRVHVFVYDPFDPLYLSPVRRPWGFHPGVAVPAGGPSVPVTQSCSGNSVHEGLGAVRWLASRAPTLESTFGNVRTATEGAAEWGRSVQTALESSGTSGTGAGSGGSSAGGSGGGGSSSTHWDFSSTTFSSGGFGGGSMGGGGGATAASAEQEREESHCGEEAEEGGEGGEEEEEEEEEGESGEGEGEESEEESEEEEEERGGNEKEEVGDDVEANGGGRVEEEVQVQEEEAGEERPRDPPPSGRRGKKRGRRSVEEEGSPKRAMIYVLPPSALASASVRSPQAPGVTFSYPLALDMAVLSIAVSGSGWSFEEGGGLMELQGSPEEGRVVVELQEAPEEGGGALELQGSPEEGGGVVELQRSPEEGGEVLGLQGSPEEGGGAFELQGRLRRSRVAGSLIFPHIDPFPVLLTIH</sequence>
<protein>
    <recommendedName>
        <fullName evidence="4">RING-type domain-containing protein</fullName>
    </recommendedName>
</protein>
<dbReference type="Gene3D" id="3.30.40.10">
    <property type="entry name" value="Zinc/RING finger domain, C3HC4 (zinc finger)"/>
    <property type="match status" value="1"/>
</dbReference>
<dbReference type="InterPro" id="IPR007621">
    <property type="entry name" value="TPM_dom"/>
</dbReference>
<name>A0A0G4FKG1_9ALVE</name>
<evidence type="ECO:0000313" key="5">
    <source>
        <dbReference type="EMBL" id="CEM14217.1"/>
    </source>
</evidence>
<feature type="compositionally biased region" description="Polar residues" evidence="2">
    <location>
        <begin position="401"/>
        <end position="416"/>
    </location>
</feature>
<feature type="domain" description="RING-type" evidence="4">
    <location>
        <begin position="324"/>
        <end position="390"/>
    </location>
</feature>
<reference evidence="5" key="1">
    <citation type="submission" date="2014-11" db="EMBL/GenBank/DDBJ databases">
        <authorList>
            <person name="Otto D Thomas"/>
            <person name="Naeem Raeece"/>
        </authorList>
    </citation>
    <scope>NUCLEOTIDE SEQUENCE</scope>
</reference>
<feature type="compositionally biased region" description="Gly residues" evidence="2">
    <location>
        <begin position="590"/>
        <end position="609"/>
    </location>
</feature>
<dbReference type="AlphaFoldDB" id="A0A0G4FKG1"/>
<dbReference type="InterPro" id="IPR001841">
    <property type="entry name" value="Znf_RING"/>
</dbReference>
<dbReference type="CDD" id="cd16448">
    <property type="entry name" value="RING-H2"/>
    <property type="match status" value="1"/>
</dbReference>
<feature type="region of interest" description="Disordered" evidence="2">
    <location>
        <begin position="401"/>
        <end position="446"/>
    </location>
</feature>
<accession>A0A0G4FKG1</accession>
<feature type="transmembrane region" description="Helical" evidence="3">
    <location>
        <begin position="169"/>
        <end position="191"/>
    </location>
</feature>
<feature type="region of interest" description="Disordered" evidence="2">
    <location>
        <begin position="217"/>
        <end position="249"/>
    </location>
</feature>
<dbReference type="VEuPathDB" id="CryptoDB:Cvel_17470"/>
<dbReference type="InterPro" id="IPR013083">
    <property type="entry name" value="Znf_RING/FYVE/PHD"/>
</dbReference>
<feature type="compositionally biased region" description="Basic and acidic residues" evidence="2">
    <location>
        <begin position="643"/>
        <end position="653"/>
    </location>
</feature>
<feature type="region of interest" description="Disordered" evidence="2">
    <location>
        <begin position="287"/>
        <end position="317"/>
    </location>
</feature>
<feature type="compositionally biased region" description="Polar residues" evidence="2">
    <location>
        <begin position="289"/>
        <end position="301"/>
    </location>
</feature>
<feature type="compositionally biased region" description="Gly residues" evidence="2">
    <location>
        <begin position="624"/>
        <end position="637"/>
    </location>
</feature>
<evidence type="ECO:0000256" key="1">
    <source>
        <dbReference type="PROSITE-ProRule" id="PRU00175"/>
    </source>
</evidence>
<evidence type="ECO:0000256" key="2">
    <source>
        <dbReference type="SAM" id="MobiDB-lite"/>
    </source>
</evidence>
<proteinExistence type="predicted"/>
<feature type="region of interest" description="Disordered" evidence="2">
    <location>
        <begin position="581"/>
        <end position="755"/>
    </location>
</feature>
<feature type="transmembrane region" description="Helical" evidence="3">
    <location>
        <begin position="144"/>
        <end position="162"/>
    </location>
</feature>
<dbReference type="PROSITE" id="PS50089">
    <property type="entry name" value="ZF_RING_2"/>
    <property type="match status" value="1"/>
</dbReference>
<keyword evidence="3" id="KW-0472">Membrane</keyword>
<dbReference type="Pfam" id="PF04536">
    <property type="entry name" value="TPM_phosphatase"/>
    <property type="match status" value="1"/>
</dbReference>
<feature type="compositionally biased region" description="Low complexity" evidence="2">
    <location>
        <begin position="610"/>
        <end position="623"/>
    </location>
</feature>